<dbReference type="RefSeq" id="WP_268040400.1">
    <property type="nucleotide sequence ID" value="NZ_JAPQER010000002.1"/>
</dbReference>
<dbReference type="Proteomes" id="UP001078443">
    <property type="component" value="Unassembled WGS sequence"/>
</dbReference>
<keyword evidence="2" id="KW-1185">Reference proteome</keyword>
<comment type="caution">
    <text evidence="1">The sequence shown here is derived from an EMBL/GenBank/DDBJ whole genome shotgun (WGS) entry which is preliminary data.</text>
</comment>
<name>A0ABT4CYT0_9CLOT</name>
<reference evidence="1" key="1">
    <citation type="submission" date="2022-12" db="EMBL/GenBank/DDBJ databases">
        <authorList>
            <person name="Wang J."/>
        </authorList>
    </citation>
    <scope>NUCLEOTIDE SEQUENCE</scope>
    <source>
        <strain evidence="1">HY-45-18</strain>
    </source>
</reference>
<proteinExistence type="predicted"/>
<gene>
    <name evidence="1" type="ORF">OW763_07135</name>
</gene>
<accession>A0ABT4CYT0</accession>
<dbReference type="EMBL" id="JAPQER010000002">
    <property type="protein sequence ID" value="MCY6484126.1"/>
    <property type="molecule type" value="Genomic_DNA"/>
</dbReference>
<protein>
    <submittedName>
        <fullName evidence="1">Uncharacterized protein</fullName>
    </submittedName>
</protein>
<sequence>MDTYVIANIDKTVVKIKGLKIKGIKPFEIEKRLTEIIGRHLRVIGVTGNSIDMDVYGLEPEAILKNEEGIIKTISIVEGITASEVTKIDSAEKALEVDIEDIPKGTNYGCARERWIDIDK</sequence>
<organism evidence="1 2">
    <name type="scientific">Clostridium aestuarii</name>
    <dbReference type="NCBI Taxonomy" id="338193"/>
    <lineage>
        <taxon>Bacteria</taxon>
        <taxon>Bacillati</taxon>
        <taxon>Bacillota</taxon>
        <taxon>Clostridia</taxon>
        <taxon>Eubacteriales</taxon>
        <taxon>Clostridiaceae</taxon>
        <taxon>Clostridium</taxon>
    </lineage>
</organism>
<evidence type="ECO:0000313" key="2">
    <source>
        <dbReference type="Proteomes" id="UP001078443"/>
    </source>
</evidence>
<evidence type="ECO:0000313" key="1">
    <source>
        <dbReference type="EMBL" id="MCY6484126.1"/>
    </source>
</evidence>